<dbReference type="Pfam" id="PF01022">
    <property type="entry name" value="HTH_5"/>
    <property type="match status" value="1"/>
</dbReference>
<evidence type="ECO:0000313" key="6">
    <source>
        <dbReference type="Proteomes" id="UP000019150"/>
    </source>
</evidence>
<keyword evidence="2" id="KW-0238">DNA-binding</keyword>
<evidence type="ECO:0000256" key="3">
    <source>
        <dbReference type="ARBA" id="ARBA00023163"/>
    </source>
</evidence>
<dbReference type="InterPro" id="IPR011991">
    <property type="entry name" value="ArsR-like_HTH"/>
</dbReference>
<evidence type="ECO:0000313" key="5">
    <source>
        <dbReference type="EMBL" id="AHH17943.1"/>
    </source>
</evidence>
<name>W5TG43_9NOCA</name>
<feature type="domain" description="HTH arsR-type" evidence="4">
    <location>
        <begin position="1"/>
        <end position="98"/>
    </location>
</feature>
<dbReference type="PRINTS" id="PR00778">
    <property type="entry name" value="HTHARSR"/>
</dbReference>
<dbReference type="GO" id="GO:0003700">
    <property type="term" value="F:DNA-binding transcription factor activity"/>
    <property type="evidence" value="ECO:0007669"/>
    <property type="project" value="InterPro"/>
</dbReference>
<dbReference type="KEGG" id="nno:NONO_c31560"/>
<evidence type="ECO:0000256" key="2">
    <source>
        <dbReference type="ARBA" id="ARBA00023125"/>
    </source>
</evidence>
<keyword evidence="1" id="KW-0805">Transcription regulation</keyword>
<dbReference type="CDD" id="cd00090">
    <property type="entry name" value="HTH_ARSR"/>
    <property type="match status" value="1"/>
</dbReference>
<evidence type="ECO:0000259" key="4">
    <source>
        <dbReference type="PROSITE" id="PS50987"/>
    </source>
</evidence>
<reference evidence="5 6" key="1">
    <citation type="journal article" date="2014" name="Appl. Environ. Microbiol.">
        <title>Insights into the Microbial Degradation of Rubber and Gutta-Percha by Analysis of the Complete Genome of Nocardia nova SH22a.</title>
        <authorList>
            <person name="Luo Q."/>
            <person name="Hiessl S."/>
            <person name="Poehlein A."/>
            <person name="Daniel R."/>
            <person name="Steinbuchel A."/>
        </authorList>
    </citation>
    <scope>NUCLEOTIDE SEQUENCE [LARGE SCALE GENOMIC DNA]</scope>
    <source>
        <strain evidence="5">SH22a</strain>
    </source>
</reference>
<dbReference type="InterPro" id="IPR036390">
    <property type="entry name" value="WH_DNA-bd_sf"/>
</dbReference>
<dbReference type="SUPFAM" id="SSF46785">
    <property type="entry name" value="Winged helix' DNA-binding domain"/>
    <property type="match status" value="1"/>
</dbReference>
<dbReference type="PROSITE" id="PS50987">
    <property type="entry name" value="HTH_ARSR_2"/>
    <property type="match status" value="1"/>
</dbReference>
<sequence length="115" mass="12732">MPEFKVLPMDAFGVLGNPTRRYILELLASGEKNSGTITRAISEQQGISEAAVSQHLKALLDNGFATVRQAGMHRYYAIDIEGFHRLIGWMSRFQFRHPSPGSHGCGHAVPPGRDR</sequence>
<dbReference type="PANTHER" id="PTHR33154:SF33">
    <property type="entry name" value="TRANSCRIPTIONAL REPRESSOR SDPR"/>
    <property type="match status" value="1"/>
</dbReference>
<proteinExistence type="predicted"/>
<keyword evidence="3" id="KW-0804">Transcription</keyword>
<dbReference type="InterPro" id="IPR051081">
    <property type="entry name" value="HTH_MetalResp_TranReg"/>
</dbReference>
<evidence type="ECO:0000256" key="1">
    <source>
        <dbReference type="ARBA" id="ARBA00023015"/>
    </source>
</evidence>
<dbReference type="GO" id="GO:0003677">
    <property type="term" value="F:DNA binding"/>
    <property type="evidence" value="ECO:0007669"/>
    <property type="project" value="UniProtKB-KW"/>
</dbReference>
<dbReference type="STRING" id="1415166.NONO_c31560"/>
<dbReference type="SMART" id="SM00418">
    <property type="entry name" value="HTH_ARSR"/>
    <property type="match status" value="1"/>
</dbReference>
<dbReference type="EMBL" id="CP006850">
    <property type="protein sequence ID" value="AHH17943.1"/>
    <property type="molecule type" value="Genomic_DNA"/>
</dbReference>
<dbReference type="Proteomes" id="UP000019150">
    <property type="component" value="Chromosome"/>
</dbReference>
<dbReference type="HOGENOM" id="CLU_097806_0_0_11"/>
<organism evidence="5 6">
    <name type="scientific">Nocardia nova SH22a</name>
    <dbReference type="NCBI Taxonomy" id="1415166"/>
    <lineage>
        <taxon>Bacteria</taxon>
        <taxon>Bacillati</taxon>
        <taxon>Actinomycetota</taxon>
        <taxon>Actinomycetes</taxon>
        <taxon>Mycobacteriales</taxon>
        <taxon>Nocardiaceae</taxon>
        <taxon>Nocardia</taxon>
    </lineage>
</organism>
<accession>W5TG43</accession>
<protein>
    <submittedName>
        <fullName evidence="5">Putative transcriptional regulator</fullName>
    </submittedName>
</protein>
<dbReference type="Gene3D" id="1.10.10.10">
    <property type="entry name" value="Winged helix-like DNA-binding domain superfamily/Winged helix DNA-binding domain"/>
    <property type="match status" value="1"/>
</dbReference>
<gene>
    <name evidence="5" type="ORF">NONO_c31560</name>
</gene>
<keyword evidence="6" id="KW-1185">Reference proteome</keyword>
<dbReference type="PANTHER" id="PTHR33154">
    <property type="entry name" value="TRANSCRIPTIONAL REGULATOR, ARSR FAMILY"/>
    <property type="match status" value="1"/>
</dbReference>
<dbReference type="InterPro" id="IPR001845">
    <property type="entry name" value="HTH_ArsR_DNA-bd_dom"/>
</dbReference>
<dbReference type="eggNOG" id="COG0640">
    <property type="taxonomic scope" value="Bacteria"/>
</dbReference>
<dbReference type="AlphaFoldDB" id="W5TG43"/>
<dbReference type="PATRIC" id="fig|1415166.3.peg.3237"/>
<dbReference type="InterPro" id="IPR036388">
    <property type="entry name" value="WH-like_DNA-bd_sf"/>
</dbReference>